<protein>
    <submittedName>
        <fullName evidence="2">Uncharacterized protein</fullName>
    </submittedName>
</protein>
<evidence type="ECO:0000313" key="2">
    <source>
        <dbReference type="EMBL" id="KAJ9544939.1"/>
    </source>
</evidence>
<evidence type="ECO:0000256" key="1">
    <source>
        <dbReference type="SAM" id="SignalP"/>
    </source>
</evidence>
<reference evidence="2" key="1">
    <citation type="submission" date="2023-03" db="EMBL/GenBank/DDBJ databases">
        <title>Chromosome-scale reference genome and RAD-based genetic map of yellow starthistle (Centaurea solstitialis) reveal putative structural variation and QTLs associated with invader traits.</title>
        <authorList>
            <person name="Reatini B."/>
            <person name="Cang F.A."/>
            <person name="Jiang Q."/>
            <person name="Mckibben M.T.W."/>
            <person name="Barker M.S."/>
            <person name="Rieseberg L.H."/>
            <person name="Dlugosch K.M."/>
        </authorList>
    </citation>
    <scope>NUCLEOTIDE SEQUENCE</scope>
    <source>
        <strain evidence="2">CAN-66</strain>
        <tissue evidence="2">Leaf</tissue>
    </source>
</reference>
<dbReference type="Pfam" id="PF08284">
    <property type="entry name" value="RVP_2"/>
    <property type="match status" value="1"/>
</dbReference>
<name>A0AA38WCA0_9ASTR</name>
<dbReference type="EMBL" id="JARYMX010000006">
    <property type="protein sequence ID" value="KAJ9544939.1"/>
    <property type="molecule type" value="Genomic_DNA"/>
</dbReference>
<dbReference type="InterPro" id="IPR032567">
    <property type="entry name" value="RTL1-rel"/>
</dbReference>
<dbReference type="AlphaFoldDB" id="A0AA38WCA0"/>
<dbReference type="Proteomes" id="UP001172457">
    <property type="component" value="Chromosome 6"/>
</dbReference>
<sequence length="186" mass="21754">MVKEVVCFSIFFFTLVKGRLGKPLEVEIADEKSVVVSDVYRGIVIELKGVKFRIDLITIPKREIHVVICMNWLGHNRVRSDCESQKFEFRTPSVHHWKWNEKIVDTCIREELATSHLGLIAERRKTRRRGPIRLAGDSSIAGALIIFVKKKDTLMRMCINYRELNQLTVKNRYLLPRIDDLFDQLQ</sequence>
<feature type="signal peptide" evidence="1">
    <location>
        <begin position="1"/>
        <end position="21"/>
    </location>
</feature>
<keyword evidence="3" id="KW-1185">Reference proteome</keyword>
<keyword evidence="1" id="KW-0732">Signal</keyword>
<feature type="chain" id="PRO_5041409472" evidence="1">
    <location>
        <begin position="22"/>
        <end position="186"/>
    </location>
</feature>
<organism evidence="2 3">
    <name type="scientific">Centaurea solstitialis</name>
    <name type="common">yellow star-thistle</name>
    <dbReference type="NCBI Taxonomy" id="347529"/>
    <lineage>
        <taxon>Eukaryota</taxon>
        <taxon>Viridiplantae</taxon>
        <taxon>Streptophyta</taxon>
        <taxon>Embryophyta</taxon>
        <taxon>Tracheophyta</taxon>
        <taxon>Spermatophyta</taxon>
        <taxon>Magnoliopsida</taxon>
        <taxon>eudicotyledons</taxon>
        <taxon>Gunneridae</taxon>
        <taxon>Pentapetalae</taxon>
        <taxon>asterids</taxon>
        <taxon>campanulids</taxon>
        <taxon>Asterales</taxon>
        <taxon>Asteraceae</taxon>
        <taxon>Carduoideae</taxon>
        <taxon>Cardueae</taxon>
        <taxon>Centaureinae</taxon>
        <taxon>Centaurea</taxon>
    </lineage>
</organism>
<dbReference type="SUPFAM" id="SSF56672">
    <property type="entry name" value="DNA/RNA polymerases"/>
    <property type="match status" value="1"/>
</dbReference>
<dbReference type="Gene3D" id="3.10.10.10">
    <property type="entry name" value="HIV Type 1 Reverse Transcriptase, subunit A, domain 1"/>
    <property type="match status" value="1"/>
</dbReference>
<dbReference type="InterPro" id="IPR043502">
    <property type="entry name" value="DNA/RNA_pol_sf"/>
</dbReference>
<dbReference type="PANTHER" id="PTHR15503">
    <property type="entry name" value="LDOC1 RELATED"/>
    <property type="match status" value="1"/>
</dbReference>
<dbReference type="InterPro" id="IPR043128">
    <property type="entry name" value="Rev_trsase/Diguanyl_cyclase"/>
</dbReference>
<evidence type="ECO:0000313" key="3">
    <source>
        <dbReference type="Proteomes" id="UP001172457"/>
    </source>
</evidence>
<accession>A0AA38WCA0</accession>
<comment type="caution">
    <text evidence="2">The sequence shown here is derived from an EMBL/GenBank/DDBJ whole genome shotgun (WGS) entry which is preliminary data.</text>
</comment>
<dbReference type="PANTHER" id="PTHR15503:SF42">
    <property type="entry name" value="ZINC FINGER, CCHC-TYPE, RETROTRANSPOSON GAG DOMAIN, ASPARTIC PEPTIDASE DOMAIN PROTEIN-RELATED"/>
    <property type="match status" value="1"/>
</dbReference>
<proteinExistence type="predicted"/>
<dbReference type="Gene3D" id="3.30.70.270">
    <property type="match status" value="1"/>
</dbReference>
<gene>
    <name evidence="2" type="ORF">OSB04_024646</name>
</gene>